<dbReference type="GO" id="GO:0010038">
    <property type="term" value="P:response to metal ion"/>
    <property type="evidence" value="ECO:0007669"/>
    <property type="project" value="InterPro"/>
</dbReference>
<dbReference type="KEGG" id="kol:Kole_1068"/>
<gene>
    <name evidence="1" type="ordered locus">Kole_1068</name>
</gene>
<evidence type="ECO:0000313" key="1">
    <source>
        <dbReference type="EMBL" id="ACR79771.1"/>
    </source>
</evidence>
<dbReference type="Gene3D" id="3.30.70.120">
    <property type="match status" value="1"/>
</dbReference>
<dbReference type="PANTHER" id="PTHR41774:SF1">
    <property type="entry name" value="NGG1P INTERACTING FACTOR NIF3"/>
    <property type="match status" value="1"/>
</dbReference>
<dbReference type="eggNOG" id="COG3323">
    <property type="taxonomic scope" value="Bacteria"/>
</dbReference>
<reference evidence="1 2" key="2">
    <citation type="journal article" date="2011" name="J. Bacteriol.">
        <title>Genome Sequence of Kosmotoga olearia Strain TBF 19.5.1, a Thermophilic Bacterium with a Wide Growth Temperature Range, Isolated from the Troll B Oil Platform in the North Sea.</title>
        <authorList>
            <person name="Swithers K.S."/>
            <person name="Dipippo J.L."/>
            <person name="Bruce D.C."/>
            <person name="Detter C."/>
            <person name="Tapia R."/>
            <person name="Han S."/>
            <person name="Goodwin L.A."/>
            <person name="Han J."/>
            <person name="Woyke T."/>
            <person name="Pitluck S."/>
            <person name="Pennacchio L."/>
            <person name="Nolan M."/>
            <person name="Mikhailova N."/>
            <person name="Land M.L."/>
            <person name="Nesbo C.L."/>
            <person name="Gogarten J.P."/>
            <person name="Noll K.M."/>
        </authorList>
    </citation>
    <scope>NUCLEOTIDE SEQUENCE [LARGE SCALE GENOMIC DNA]</scope>
    <source>
        <strain evidence="2">ATCC BAA-1733 / DSM 21960 / TBF 19.5.1</strain>
    </source>
</reference>
<dbReference type="AlphaFoldDB" id="C5CHL6"/>
<dbReference type="Pfam" id="PF03091">
    <property type="entry name" value="CutA1"/>
    <property type="match status" value="1"/>
</dbReference>
<dbReference type="SUPFAM" id="SSF102705">
    <property type="entry name" value="NIF3 (NGG1p interacting factor 3)-like"/>
    <property type="match status" value="1"/>
</dbReference>
<evidence type="ECO:0008006" key="3">
    <source>
        <dbReference type="Google" id="ProtNLM"/>
    </source>
</evidence>
<dbReference type="OrthoDB" id="1690807at2"/>
<keyword evidence="2" id="KW-1185">Reference proteome</keyword>
<dbReference type="PANTHER" id="PTHR41774">
    <property type="match status" value="1"/>
</dbReference>
<dbReference type="RefSeq" id="WP_015868429.1">
    <property type="nucleotide sequence ID" value="NC_012785.1"/>
</dbReference>
<reference evidence="1 2" key="1">
    <citation type="submission" date="2009-06" db="EMBL/GenBank/DDBJ databases">
        <title>Complete sequence of Thermotogales bacterium TBF 19.5.1.</title>
        <authorList>
            <consortium name="US DOE Joint Genome Institute"/>
            <person name="Lucas S."/>
            <person name="Copeland A."/>
            <person name="Lapidus A."/>
            <person name="Glavina del Rio T."/>
            <person name="Tice H."/>
            <person name="Bruce D."/>
            <person name="Goodwin L."/>
            <person name="Pitluck S."/>
            <person name="Chertkov O."/>
            <person name="Brettin T."/>
            <person name="Detter J.C."/>
            <person name="Han C."/>
            <person name="Schmutz J."/>
            <person name="Larimer F."/>
            <person name="Land M."/>
            <person name="Hauser L."/>
            <person name="Kyrpides N."/>
            <person name="Ovchinnikova G."/>
            <person name="Noll K."/>
        </authorList>
    </citation>
    <scope>NUCLEOTIDE SEQUENCE [LARGE SCALE GENOMIC DNA]</scope>
    <source>
        <strain evidence="2">ATCC BAA-1733 / DSM 21960 / TBF 19.5.1</strain>
    </source>
</reference>
<name>C5CHL6_KOSOT</name>
<protein>
    <recommendedName>
        <fullName evidence="3">CutA1 divalent ion tolerance protein</fullName>
    </recommendedName>
</protein>
<dbReference type="EMBL" id="CP001634">
    <property type="protein sequence ID" value="ACR79771.1"/>
    <property type="molecule type" value="Genomic_DNA"/>
</dbReference>
<dbReference type="HOGENOM" id="CLU_120084_3_1_0"/>
<accession>C5CHL6</accession>
<organism evidence="1 2">
    <name type="scientific">Kosmotoga olearia (strain ATCC BAA-1733 / DSM 21960 / TBF 19.5.1)</name>
    <dbReference type="NCBI Taxonomy" id="521045"/>
    <lineage>
        <taxon>Bacteria</taxon>
        <taxon>Thermotogati</taxon>
        <taxon>Thermotogota</taxon>
        <taxon>Thermotogae</taxon>
        <taxon>Kosmotogales</taxon>
        <taxon>Kosmotogaceae</taxon>
        <taxon>Kosmotoga</taxon>
    </lineage>
</organism>
<sequence length="107" mass="12417">MEYKFVKFEVLIPEEYVEALREKVNAAGACRLGNYDNCLSYHPVKGFWRPLEGANPYLGEVGKIEEGEEVKAEFLCAREYVDEVVKAIREVHPYEEPMFFIIPLLNE</sequence>
<dbReference type="InterPro" id="IPR036069">
    <property type="entry name" value="DUF34/NIF3_sf"/>
</dbReference>
<dbReference type="InterPro" id="IPR015867">
    <property type="entry name" value="N-reg_PII/ATP_PRibTrfase_C"/>
</dbReference>
<evidence type="ECO:0000313" key="2">
    <source>
        <dbReference type="Proteomes" id="UP000002382"/>
    </source>
</evidence>
<dbReference type="InterPro" id="IPR004323">
    <property type="entry name" value="Ion_tolerance_CutA"/>
</dbReference>
<proteinExistence type="predicted"/>
<dbReference type="Proteomes" id="UP000002382">
    <property type="component" value="Chromosome"/>
</dbReference>